<reference evidence="2" key="1">
    <citation type="submission" date="2025-08" db="UniProtKB">
        <authorList>
            <consortium name="Ensembl"/>
        </authorList>
    </citation>
    <scope>IDENTIFICATION</scope>
</reference>
<evidence type="ECO:0000256" key="1">
    <source>
        <dbReference type="SAM" id="MobiDB-lite"/>
    </source>
</evidence>
<keyword evidence="3" id="KW-1185">Reference proteome</keyword>
<feature type="compositionally biased region" description="Low complexity" evidence="1">
    <location>
        <begin position="19"/>
        <end position="29"/>
    </location>
</feature>
<organism evidence="2 3">
    <name type="scientific">Fundulus heteroclitus</name>
    <name type="common">Killifish</name>
    <name type="synonym">Mummichog</name>
    <dbReference type="NCBI Taxonomy" id="8078"/>
    <lineage>
        <taxon>Eukaryota</taxon>
        <taxon>Metazoa</taxon>
        <taxon>Chordata</taxon>
        <taxon>Craniata</taxon>
        <taxon>Vertebrata</taxon>
        <taxon>Euteleostomi</taxon>
        <taxon>Actinopterygii</taxon>
        <taxon>Neopterygii</taxon>
        <taxon>Teleostei</taxon>
        <taxon>Neoteleostei</taxon>
        <taxon>Acanthomorphata</taxon>
        <taxon>Ovalentaria</taxon>
        <taxon>Atherinomorphae</taxon>
        <taxon>Cyprinodontiformes</taxon>
        <taxon>Fundulidae</taxon>
        <taxon>Fundulus</taxon>
    </lineage>
</organism>
<feature type="compositionally biased region" description="Basic and acidic residues" evidence="1">
    <location>
        <begin position="216"/>
        <end position="263"/>
    </location>
</feature>
<feature type="compositionally biased region" description="Basic and acidic residues" evidence="1">
    <location>
        <begin position="182"/>
        <end position="202"/>
    </location>
</feature>
<evidence type="ECO:0000313" key="2">
    <source>
        <dbReference type="Ensembl" id="ENSFHEP00000034374.1"/>
    </source>
</evidence>
<reference evidence="2" key="2">
    <citation type="submission" date="2025-09" db="UniProtKB">
        <authorList>
            <consortium name="Ensembl"/>
        </authorList>
    </citation>
    <scope>IDENTIFICATION</scope>
</reference>
<feature type="region of interest" description="Disordered" evidence="1">
    <location>
        <begin position="1"/>
        <end position="29"/>
    </location>
</feature>
<protein>
    <submittedName>
        <fullName evidence="2">Uncharacterized protein</fullName>
    </submittedName>
</protein>
<proteinExistence type="predicted"/>
<name>A0A3Q2R160_FUNHE</name>
<feature type="region of interest" description="Disordered" evidence="1">
    <location>
        <begin position="138"/>
        <end position="161"/>
    </location>
</feature>
<evidence type="ECO:0000313" key="3">
    <source>
        <dbReference type="Proteomes" id="UP000265000"/>
    </source>
</evidence>
<dbReference type="Proteomes" id="UP000265000">
    <property type="component" value="Unplaced"/>
</dbReference>
<dbReference type="Ensembl" id="ENSFHET00000029547.1">
    <property type="protein sequence ID" value="ENSFHEP00000034374.1"/>
    <property type="gene ID" value="ENSFHEG00000022033.1"/>
</dbReference>
<accession>A0A3Q2R160</accession>
<feature type="region of interest" description="Disordered" evidence="1">
    <location>
        <begin position="179"/>
        <end position="263"/>
    </location>
</feature>
<dbReference type="AlphaFoldDB" id="A0A3Q2R160"/>
<dbReference type="GeneTree" id="ENSGT00950000183246"/>
<sequence length="263" mass="28765">MSLSPAKRAADRRATRYDGGAAARAQSRAGTRRAPGLGLVMQTRYDVLEIYIYIYKKKKKNSPSMDCDKVIYRSRLSLQNPSSSPTLTASRTAVVPHQVVGLLGPRSVPSLLELLGFAPLPLAPVRVSPVGVPVASPGVPVEQAEPQQVDEEPRGAHPGHHHRMVDLVGLAEALHGLQDDGEAQRREEDGVDQSPHHLRPDPAEGVLLGRLGFLGEPKRDQSHDQRDDVRQHVEGVREHREGGGEAADHHLDDEEAESQREHT</sequence>